<dbReference type="PROSITE" id="PS50112">
    <property type="entry name" value="PAS"/>
    <property type="match status" value="1"/>
</dbReference>
<comment type="catalytic activity">
    <reaction evidence="1">
        <text>ATP + protein L-histidine = ADP + protein N-phospho-L-histidine.</text>
        <dbReference type="EC" id="2.7.13.3"/>
    </reaction>
</comment>
<dbReference type="SUPFAM" id="SSF55785">
    <property type="entry name" value="PYP-like sensor domain (PAS domain)"/>
    <property type="match status" value="1"/>
</dbReference>
<feature type="domain" description="Histidine kinase" evidence="7">
    <location>
        <begin position="153"/>
        <end position="363"/>
    </location>
</feature>
<dbReference type="Gene3D" id="1.10.287.130">
    <property type="match status" value="1"/>
</dbReference>
<dbReference type="SMART" id="SM00387">
    <property type="entry name" value="HATPase_c"/>
    <property type="match status" value="1"/>
</dbReference>
<proteinExistence type="predicted"/>
<dbReference type="Pfam" id="PF13426">
    <property type="entry name" value="PAS_9"/>
    <property type="match status" value="1"/>
</dbReference>
<evidence type="ECO:0000256" key="5">
    <source>
        <dbReference type="ARBA" id="ARBA00023136"/>
    </source>
</evidence>
<feature type="domain" description="PAS" evidence="8">
    <location>
        <begin position="9"/>
        <end position="79"/>
    </location>
</feature>
<dbReference type="InterPro" id="IPR035965">
    <property type="entry name" value="PAS-like_dom_sf"/>
</dbReference>
<dbReference type="AlphaFoldDB" id="A0A1W2CSZ4"/>
<dbReference type="Gene3D" id="3.30.450.20">
    <property type="entry name" value="PAS domain"/>
    <property type="match status" value="1"/>
</dbReference>
<dbReference type="InterPro" id="IPR036097">
    <property type="entry name" value="HisK_dim/P_sf"/>
</dbReference>
<evidence type="ECO:0000259" key="8">
    <source>
        <dbReference type="PROSITE" id="PS50112"/>
    </source>
</evidence>
<dbReference type="InterPro" id="IPR004358">
    <property type="entry name" value="Sig_transdc_His_kin-like_C"/>
</dbReference>
<dbReference type="SUPFAM" id="SSF47384">
    <property type="entry name" value="Homodimeric domain of signal transducing histidine kinase"/>
    <property type="match status" value="1"/>
</dbReference>
<dbReference type="InterPro" id="IPR050351">
    <property type="entry name" value="BphY/WalK/GraS-like"/>
</dbReference>
<evidence type="ECO:0000256" key="1">
    <source>
        <dbReference type="ARBA" id="ARBA00000085"/>
    </source>
</evidence>
<dbReference type="SMART" id="SM00091">
    <property type="entry name" value="PAS"/>
    <property type="match status" value="1"/>
</dbReference>
<dbReference type="EC" id="2.7.13.3" evidence="2"/>
<evidence type="ECO:0000313" key="9">
    <source>
        <dbReference type="EMBL" id="SMC88012.1"/>
    </source>
</evidence>
<dbReference type="OrthoDB" id="9781208at2"/>
<dbReference type="SUPFAM" id="SSF55874">
    <property type="entry name" value="ATPase domain of HSP90 chaperone/DNA topoisomerase II/histidine kinase"/>
    <property type="match status" value="1"/>
</dbReference>
<keyword evidence="3" id="KW-0808">Transferase</keyword>
<evidence type="ECO:0000259" key="7">
    <source>
        <dbReference type="PROSITE" id="PS50109"/>
    </source>
</evidence>
<evidence type="ECO:0000256" key="4">
    <source>
        <dbReference type="ARBA" id="ARBA00022777"/>
    </source>
</evidence>
<dbReference type="Proteomes" id="UP000192360">
    <property type="component" value="Unassembled WGS sequence"/>
</dbReference>
<gene>
    <name evidence="9" type="ORF">SAMN05660703_3199</name>
</gene>
<keyword evidence="6" id="KW-0175">Coiled coil</keyword>
<dbReference type="PANTHER" id="PTHR42878:SF15">
    <property type="entry name" value="BACTERIOPHYTOCHROME"/>
    <property type="match status" value="1"/>
</dbReference>
<reference evidence="9 10" key="1">
    <citation type="submission" date="2017-04" db="EMBL/GenBank/DDBJ databases">
        <authorList>
            <person name="Afonso C.L."/>
            <person name="Miller P.J."/>
            <person name="Scott M.A."/>
            <person name="Spackman E."/>
            <person name="Goraichik I."/>
            <person name="Dimitrov K.M."/>
            <person name="Suarez D.L."/>
            <person name="Swayne D.E."/>
        </authorList>
    </citation>
    <scope>NUCLEOTIDE SEQUENCE [LARGE SCALE GENOMIC DNA]</scope>
    <source>
        <strain evidence="9 10">DSM 21164</strain>
    </source>
</reference>
<dbReference type="GO" id="GO:0000156">
    <property type="term" value="F:phosphorelay response regulator activity"/>
    <property type="evidence" value="ECO:0007669"/>
    <property type="project" value="TreeGrafter"/>
</dbReference>
<dbReference type="InterPro" id="IPR005467">
    <property type="entry name" value="His_kinase_dom"/>
</dbReference>
<dbReference type="RefSeq" id="WP_084063162.1">
    <property type="nucleotide sequence ID" value="NZ_FWXO01000008.1"/>
</dbReference>
<dbReference type="GO" id="GO:0000155">
    <property type="term" value="F:phosphorelay sensor kinase activity"/>
    <property type="evidence" value="ECO:0007669"/>
    <property type="project" value="InterPro"/>
</dbReference>
<keyword evidence="4" id="KW-0418">Kinase</keyword>
<dbReference type="CDD" id="cd00130">
    <property type="entry name" value="PAS"/>
    <property type="match status" value="1"/>
</dbReference>
<accession>A0A1W2CSZ4</accession>
<dbReference type="EMBL" id="FWXO01000008">
    <property type="protein sequence ID" value="SMC88012.1"/>
    <property type="molecule type" value="Genomic_DNA"/>
</dbReference>
<dbReference type="InterPro" id="IPR003594">
    <property type="entry name" value="HATPase_dom"/>
</dbReference>
<evidence type="ECO:0000256" key="6">
    <source>
        <dbReference type="SAM" id="Coils"/>
    </source>
</evidence>
<dbReference type="GO" id="GO:0030295">
    <property type="term" value="F:protein kinase activator activity"/>
    <property type="evidence" value="ECO:0007669"/>
    <property type="project" value="TreeGrafter"/>
</dbReference>
<dbReference type="PROSITE" id="PS50109">
    <property type="entry name" value="HIS_KIN"/>
    <property type="match status" value="1"/>
</dbReference>
<sequence length="363" mass="41242">MDLQEVEKTNDLREMFFENAITPYVILDEKLDFIDVNQSAIQAMNINREDFLGQNIVDVFPNLNTKNRIKAYEHVIANGESIMFNGIPYKTDNQTIKFTIKAFKIGEGIGISAQENTGLLKTNQTLENSRRNLQDINNRLLRKNNELEELIYVLSHDLGAPLVNIQSLLNILEYDNAILEEGMEVFEKIKEVVTHMDSKLKAINKVNAIKTEQADKKTEVDFSVLLKRIEANHSQEIINSRAIIKADFSKCPAIFFDPIKLESILHNLISNAIKYKNPKRKPIIHIKTKMVKGKTVLTVKDNGLGFDDAINYNKIFGLFKRMHTHVDGLGVGLYIINSIVANHGGKIKVKSQINKGAEFKITF</sequence>
<keyword evidence="5" id="KW-0472">Membrane</keyword>
<protein>
    <recommendedName>
        <fullName evidence="2">histidine kinase</fullName>
        <ecNumber evidence="2">2.7.13.3</ecNumber>
    </recommendedName>
</protein>
<dbReference type="STRING" id="504486.SAMN05660703_3199"/>
<dbReference type="InterPro" id="IPR036890">
    <property type="entry name" value="HATPase_C_sf"/>
</dbReference>
<feature type="coiled-coil region" evidence="6">
    <location>
        <begin position="119"/>
        <end position="150"/>
    </location>
</feature>
<dbReference type="PANTHER" id="PTHR42878">
    <property type="entry name" value="TWO-COMPONENT HISTIDINE KINASE"/>
    <property type="match status" value="1"/>
</dbReference>
<dbReference type="GO" id="GO:0016020">
    <property type="term" value="C:membrane"/>
    <property type="evidence" value="ECO:0007669"/>
    <property type="project" value="UniProtKB-SubCell"/>
</dbReference>
<dbReference type="Pfam" id="PF02518">
    <property type="entry name" value="HATPase_c"/>
    <property type="match status" value="1"/>
</dbReference>
<dbReference type="InterPro" id="IPR000014">
    <property type="entry name" value="PAS"/>
</dbReference>
<dbReference type="GO" id="GO:0007234">
    <property type="term" value="P:osmosensory signaling via phosphorelay pathway"/>
    <property type="evidence" value="ECO:0007669"/>
    <property type="project" value="TreeGrafter"/>
</dbReference>
<evidence type="ECO:0000256" key="2">
    <source>
        <dbReference type="ARBA" id="ARBA00012438"/>
    </source>
</evidence>
<dbReference type="PRINTS" id="PR00344">
    <property type="entry name" value="BCTRLSENSOR"/>
</dbReference>
<evidence type="ECO:0000313" key="10">
    <source>
        <dbReference type="Proteomes" id="UP000192360"/>
    </source>
</evidence>
<evidence type="ECO:0000256" key="3">
    <source>
        <dbReference type="ARBA" id="ARBA00022679"/>
    </source>
</evidence>
<dbReference type="Gene3D" id="3.30.565.10">
    <property type="entry name" value="Histidine kinase-like ATPase, C-terminal domain"/>
    <property type="match status" value="1"/>
</dbReference>
<keyword evidence="10" id="KW-1185">Reference proteome</keyword>
<name>A0A1W2CSZ4_9FLAO</name>
<organism evidence="9 10">
    <name type="scientific">Cellulophaga tyrosinoxydans</name>
    <dbReference type="NCBI Taxonomy" id="504486"/>
    <lineage>
        <taxon>Bacteria</taxon>
        <taxon>Pseudomonadati</taxon>
        <taxon>Bacteroidota</taxon>
        <taxon>Flavobacteriia</taxon>
        <taxon>Flavobacteriales</taxon>
        <taxon>Flavobacteriaceae</taxon>
        <taxon>Cellulophaga</taxon>
    </lineage>
</organism>